<dbReference type="Proteomes" id="UP000471293">
    <property type="component" value="Unassembled WGS sequence"/>
</dbReference>
<comment type="caution">
    <text evidence="1">The sequence shown here is derived from an EMBL/GenBank/DDBJ whole genome shotgun (WGS) entry which is preliminary data.</text>
</comment>
<reference evidence="1 2" key="1">
    <citation type="submission" date="2020-01" db="EMBL/GenBank/DDBJ databases">
        <title>Insect and environment-associated Actinomycetes.</title>
        <authorList>
            <person name="Currrie C."/>
            <person name="Chevrette M."/>
            <person name="Carlson C."/>
            <person name="Stubbendieck R."/>
            <person name="Wendt-Pienkowski E."/>
        </authorList>
    </citation>
    <scope>NUCLEOTIDE SEQUENCE [LARGE SCALE GENOMIC DNA]</scope>
    <source>
        <strain evidence="1 2">SID11342</strain>
    </source>
</reference>
<dbReference type="EMBL" id="JAAGLQ010000164">
    <property type="protein sequence ID" value="NEA15433.1"/>
    <property type="molecule type" value="Genomic_DNA"/>
</dbReference>
<evidence type="ECO:0000313" key="2">
    <source>
        <dbReference type="Proteomes" id="UP000471293"/>
    </source>
</evidence>
<sequence>MSLIGTRRVQVTWVFYPAIRNGLSYDGMPREVDEVILADHASEPITSLNNQQDIERALYRQRRPTGIAGRPIVEKVVPLCDCTMFAQVCRYAAEFDGLRFRLASGERIGHWRVYENIPDATEGYPGHKLIGEVRTEFADELLALVREMRGHR</sequence>
<gene>
    <name evidence="1" type="ORF">G3I29_07790</name>
</gene>
<accession>A0A6N9U027</accession>
<name>A0A6N9U027_STRHA</name>
<evidence type="ECO:0000313" key="1">
    <source>
        <dbReference type="EMBL" id="NEA15433.1"/>
    </source>
</evidence>
<dbReference type="RefSeq" id="WP_164343344.1">
    <property type="nucleotide sequence ID" value="NZ_JAAGLQ010000164.1"/>
</dbReference>
<dbReference type="AlphaFoldDB" id="A0A6N9U027"/>
<protein>
    <submittedName>
        <fullName evidence="1">Uncharacterized protein</fullName>
    </submittedName>
</protein>
<organism evidence="1 2">
    <name type="scientific">Streptomyces halstedii</name>
    <dbReference type="NCBI Taxonomy" id="1944"/>
    <lineage>
        <taxon>Bacteria</taxon>
        <taxon>Bacillati</taxon>
        <taxon>Actinomycetota</taxon>
        <taxon>Actinomycetes</taxon>
        <taxon>Kitasatosporales</taxon>
        <taxon>Streptomycetaceae</taxon>
        <taxon>Streptomyces</taxon>
    </lineage>
</organism>
<proteinExistence type="predicted"/>